<dbReference type="GO" id="GO:0005047">
    <property type="term" value="F:signal recognition particle binding"/>
    <property type="evidence" value="ECO:0007669"/>
    <property type="project" value="TreeGrafter"/>
</dbReference>
<dbReference type="SUPFAM" id="SSF52540">
    <property type="entry name" value="P-loop containing nucleoside triphosphate hydrolases"/>
    <property type="match status" value="1"/>
</dbReference>
<keyword evidence="11" id="KW-1006">Bacterial flagellum protein export</keyword>
<keyword evidence="16" id="KW-1185">Reference proteome</keyword>
<dbReference type="Proteomes" id="UP000307756">
    <property type="component" value="Unassembled WGS sequence"/>
</dbReference>
<comment type="function">
    <text evidence="12">Necessary for flagellar biosynthesis. May be involved in translocation of the flagellum.</text>
</comment>
<dbReference type="Pfam" id="PF00448">
    <property type="entry name" value="SRP54"/>
    <property type="match status" value="1"/>
</dbReference>
<dbReference type="InterPro" id="IPR000897">
    <property type="entry name" value="SRP54_GTPase_dom"/>
</dbReference>
<dbReference type="FunFam" id="3.40.50.300:FF:000695">
    <property type="entry name" value="Flagellar biosynthesis regulator FlhF"/>
    <property type="match status" value="1"/>
</dbReference>
<evidence type="ECO:0000256" key="8">
    <source>
        <dbReference type="ARBA" id="ARBA00022927"/>
    </source>
</evidence>
<dbReference type="GO" id="GO:0003924">
    <property type="term" value="F:GTPase activity"/>
    <property type="evidence" value="ECO:0007669"/>
    <property type="project" value="UniProtKB-UniRule"/>
</dbReference>
<keyword evidence="15" id="KW-0966">Cell projection</keyword>
<name>A0A4U1D9K0_9BACI</name>
<proteinExistence type="inferred from homology"/>
<comment type="caution">
    <text evidence="15">The sequence shown here is derived from an EMBL/GenBank/DDBJ whole genome shotgun (WGS) entry which is preliminary data.</text>
</comment>
<dbReference type="AlphaFoldDB" id="A0A4U1D9K0"/>
<evidence type="ECO:0000256" key="4">
    <source>
        <dbReference type="ARBA" id="ARBA00022448"/>
    </source>
</evidence>
<accession>A0A4U1D9K0</accession>
<keyword evidence="4" id="KW-0813">Transport</keyword>
<keyword evidence="8" id="KW-0653">Protein transport</keyword>
<dbReference type="NCBIfam" id="TIGR03499">
    <property type="entry name" value="FlhF"/>
    <property type="match status" value="1"/>
</dbReference>
<dbReference type="InterPro" id="IPR020006">
    <property type="entry name" value="FlhF"/>
</dbReference>
<evidence type="ECO:0000256" key="13">
    <source>
        <dbReference type="NCBIfam" id="TIGR03499"/>
    </source>
</evidence>
<dbReference type="GO" id="GO:0015031">
    <property type="term" value="P:protein transport"/>
    <property type="evidence" value="ECO:0007669"/>
    <property type="project" value="UniProtKB-KW"/>
</dbReference>
<dbReference type="CDD" id="cd17873">
    <property type="entry name" value="FlhF"/>
    <property type="match status" value="1"/>
</dbReference>
<evidence type="ECO:0000313" key="16">
    <source>
        <dbReference type="Proteomes" id="UP000307756"/>
    </source>
</evidence>
<dbReference type="GO" id="GO:0005886">
    <property type="term" value="C:plasma membrane"/>
    <property type="evidence" value="ECO:0007669"/>
    <property type="project" value="UniProtKB-SubCell"/>
</dbReference>
<dbReference type="Gene3D" id="1.20.120.1380">
    <property type="entry name" value="Flagellar FlhF biosynthesis protein, N domain"/>
    <property type="match status" value="1"/>
</dbReference>
<dbReference type="InterPro" id="IPR047040">
    <property type="entry name" value="FlhF__GTPase_dom"/>
</dbReference>
<gene>
    <name evidence="15" type="primary">flhF</name>
    <name evidence="15" type="ORF">FA727_03725</name>
</gene>
<dbReference type="OrthoDB" id="9778554at2"/>
<keyword evidence="9" id="KW-0342">GTP-binding</keyword>
<dbReference type="SMART" id="SM00962">
    <property type="entry name" value="SRP54"/>
    <property type="match status" value="1"/>
</dbReference>
<comment type="subcellular location">
    <subcellularLocation>
        <location evidence="1">Cell membrane</location>
        <topology evidence="1">Peripheral membrane protein</topology>
        <orientation evidence="1">Cytoplasmic side</orientation>
    </subcellularLocation>
</comment>
<evidence type="ECO:0000313" key="15">
    <source>
        <dbReference type="EMBL" id="TKC18673.1"/>
    </source>
</evidence>
<dbReference type="Gene3D" id="3.40.50.300">
    <property type="entry name" value="P-loop containing nucleotide triphosphate hydrolases"/>
    <property type="match status" value="1"/>
</dbReference>
<dbReference type="GO" id="GO:0005525">
    <property type="term" value="F:GTP binding"/>
    <property type="evidence" value="ECO:0007669"/>
    <property type="project" value="UniProtKB-UniRule"/>
</dbReference>
<evidence type="ECO:0000256" key="5">
    <source>
        <dbReference type="ARBA" id="ARBA00022475"/>
    </source>
</evidence>
<keyword evidence="7" id="KW-1005">Bacterial flagellum biogenesis</keyword>
<reference evidence="15 16" key="1">
    <citation type="journal article" date="2011" name="J. Microbiol.">
        <title>Bacillus kyonggiensis sp. nov., isolated from soil of a lettuce field.</title>
        <authorList>
            <person name="Dong K."/>
            <person name="Lee S."/>
        </authorList>
    </citation>
    <scope>NUCLEOTIDE SEQUENCE [LARGE SCALE GENOMIC DNA]</scope>
    <source>
        <strain evidence="15 16">NB22</strain>
    </source>
</reference>
<evidence type="ECO:0000256" key="10">
    <source>
        <dbReference type="ARBA" id="ARBA00023136"/>
    </source>
</evidence>
<keyword evidence="6" id="KW-0547">Nucleotide-binding</keyword>
<keyword evidence="5" id="KW-1003">Cell membrane</keyword>
<comment type="similarity">
    <text evidence="2">Belongs to the GTP-binding SRP family.</text>
</comment>
<evidence type="ECO:0000256" key="9">
    <source>
        <dbReference type="ARBA" id="ARBA00023134"/>
    </source>
</evidence>
<feature type="domain" description="SRP54-type proteins GTP-binding" evidence="14">
    <location>
        <begin position="194"/>
        <end position="385"/>
    </location>
</feature>
<evidence type="ECO:0000259" key="14">
    <source>
        <dbReference type="SMART" id="SM00962"/>
    </source>
</evidence>
<dbReference type="GO" id="GO:0006614">
    <property type="term" value="P:SRP-dependent cotranslational protein targeting to membrane"/>
    <property type="evidence" value="ECO:0007669"/>
    <property type="project" value="UniProtKB-UniRule"/>
</dbReference>
<keyword evidence="10" id="KW-0472">Membrane</keyword>
<evidence type="ECO:0000256" key="12">
    <source>
        <dbReference type="ARBA" id="ARBA00025337"/>
    </source>
</evidence>
<evidence type="ECO:0000256" key="3">
    <source>
        <dbReference type="ARBA" id="ARBA00014919"/>
    </source>
</evidence>
<protein>
    <recommendedName>
        <fullName evidence="3 13">Flagellar biosynthesis protein FlhF</fullName>
    </recommendedName>
</protein>
<dbReference type="RefSeq" id="WP_136829373.1">
    <property type="nucleotide sequence ID" value="NZ_SWBM01000001.1"/>
</dbReference>
<evidence type="ECO:0000256" key="7">
    <source>
        <dbReference type="ARBA" id="ARBA00022795"/>
    </source>
</evidence>
<evidence type="ECO:0000256" key="11">
    <source>
        <dbReference type="ARBA" id="ARBA00023225"/>
    </source>
</evidence>
<evidence type="ECO:0000256" key="2">
    <source>
        <dbReference type="ARBA" id="ARBA00008531"/>
    </source>
</evidence>
<evidence type="ECO:0000256" key="1">
    <source>
        <dbReference type="ARBA" id="ARBA00004413"/>
    </source>
</evidence>
<organism evidence="15 16">
    <name type="scientific">Robertmurraya kyonggiensis</name>
    <dbReference type="NCBI Taxonomy" id="1037680"/>
    <lineage>
        <taxon>Bacteria</taxon>
        <taxon>Bacillati</taxon>
        <taxon>Bacillota</taxon>
        <taxon>Bacilli</taxon>
        <taxon>Bacillales</taxon>
        <taxon>Bacillaceae</taxon>
        <taxon>Robertmurraya</taxon>
    </lineage>
</organism>
<sequence>MKVKKYVASSMPEAMKQIRTELGNDAVILNSKIVYTGGFLGFFRKKNIEVIAAMDQVGKMEPKVKEKPKLAPISQPVKNPPIAKPQVISTPENRLDRPSGDLLNELAELKAMVKNMSATGQGGMSYPGPLDDLSRELKKQEIEPYIREELMSVLLEKWYTVGAVSSEEEVKAWCKDLMKERISGLPYGDISFAKKYVNVVGPTGVGKTTTLAKIAADSILKFHKKVALITTDTYRIAAIEQLKIYAKILAIPLEVCYNLDDFRKACESFKDYDVVLIDTAGRNFRNEQYVVELKQILDYDNDMETFLVLSLTSKQNDMEEIYKQFSSIAINQFIFTKMDETSSYGAMYNMIDKYRIGAAYLTNGQNVPDDKVAASADVITNLILGDETK</sequence>
<dbReference type="PANTHER" id="PTHR43134">
    <property type="entry name" value="SIGNAL RECOGNITION PARTICLE RECEPTOR SUBUNIT ALPHA"/>
    <property type="match status" value="1"/>
</dbReference>
<evidence type="ECO:0000256" key="6">
    <source>
        <dbReference type="ARBA" id="ARBA00022741"/>
    </source>
</evidence>
<dbReference type="PANTHER" id="PTHR43134:SF3">
    <property type="entry name" value="FLAGELLAR BIOSYNTHESIS PROTEIN FLHF"/>
    <property type="match status" value="1"/>
</dbReference>
<keyword evidence="15" id="KW-0282">Flagellum</keyword>
<keyword evidence="15" id="KW-0969">Cilium</keyword>
<dbReference type="InterPro" id="IPR027417">
    <property type="entry name" value="P-loop_NTPase"/>
</dbReference>
<dbReference type="EMBL" id="SWBM01000001">
    <property type="protein sequence ID" value="TKC18673.1"/>
    <property type="molecule type" value="Genomic_DNA"/>
</dbReference>
<dbReference type="GO" id="GO:0044781">
    <property type="term" value="P:bacterial-type flagellum organization"/>
    <property type="evidence" value="ECO:0007669"/>
    <property type="project" value="UniProtKB-UniRule"/>
</dbReference>